<dbReference type="EMBL" id="JANPWB010000014">
    <property type="protein sequence ID" value="KAJ1100547.1"/>
    <property type="molecule type" value="Genomic_DNA"/>
</dbReference>
<sequence length="161" mass="17274">MVPRGAVPEKWTPPSPTAPGSPLSPLASARQPAVITRGPCLAQASGCAKALPSGASPSHILSAALSRLLPDPPRPHPSSPALLEPSLTSLSGREFFRWAAVNTLRPPPPPRRWAHGPTHLWPHKIPVASLLQQRQHLTDLRICHDSDSKAPKERLSIKSEP</sequence>
<dbReference type="Proteomes" id="UP001066276">
    <property type="component" value="Chromosome 10"/>
</dbReference>
<feature type="region of interest" description="Disordered" evidence="1">
    <location>
        <begin position="1"/>
        <end position="30"/>
    </location>
</feature>
<dbReference type="AlphaFoldDB" id="A0AAV7MDI1"/>
<comment type="caution">
    <text evidence="2">The sequence shown here is derived from an EMBL/GenBank/DDBJ whole genome shotgun (WGS) entry which is preliminary data.</text>
</comment>
<organism evidence="2 3">
    <name type="scientific">Pleurodeles waltl</name>
    <name type="common">Iberian ribbed newt</name>
    <dbReference type="NCBI Taxonomy" id="8319"/>
    <lineage>
        <taxon>Eukaryota</taxon>
        <taxon>Metazoa</taxon>
        <taxon>Chordata</taxon>
        <taxon>Craniata</taxon>
        <taxon>Vertebrata</taxon>
        <taxon>Euteleostomi</taxon>
        <taxon>Amphibia</taxon>
        <taxon>Batrachia</taxon>
        <taxon>Caudata</taxon>
        <taxon>Salamandroidea</taxon>
        <taxon>Salamandridae</taxon>
        <taxon>Pleurodelinae</taxon>
        <taxon>Pleurodeles</taxon>
    </lineage>
</organism>
<evidence type="ECO:0000313" key="2">
    <source>
        <dbReference type="EMBL" id="KAJ1100547.1"/>
    </source>
</evidence>
<reference evidence="2" key="1">
    <citation type="journal article" date="2022" name="bioRxiv">
        <title>Sequencing and chromosome-scale assembly of the giantPleurodeles waltlgenome.</title>
        <authorList>
            <person name="Brown T."/>
            <person name="Elewa A."/>
            <person name="Iarovenko S."/>
            <person name="Subramanian E."/>
            <person name="Araus A.J."/>
            <person name="Petzold A."/>
            <person name="Susuki M."/>
            <person name="Suzuki K.-i.T."/>
            <person name="Hayashi T."/>
            <person name="Toyoda A."/>
            <person name="Oliveira C."/>
            <person name="Osipova E."/>
            <person name="Leigh N.D."/>
            <person name="Simon A."/>
            <person name="Yun M.H."/>
        </authorList>
    </citation>
    <scope>NUCLEOTIDE SEQUENCE</scope>
    <source>
        <strain evidence="2">20211129_DDA</strain>
        <tissue evidence="2">Liver</tissue>
    </source>
</reference>
<protein>
    <submittedName>
        <fullName evidence="2">Uncharacterized protein</fullName>
    </submittedName>
</protein>
<proteinExistence type="predicted"/>
<accession>A0AAV7MDI1</accession>
<gene>
    <name evidence="2" type="ORF">NDU88_005629</name>
</gene>
<keyword evidence="3" id="KW-1185">Reference proteome</keyword>
<evidence type="ECO:0000313" key="3">
    <source>
        <dbReference type="Proteomes" id="UP001066276"/>
    </source>
</evidence>
<name>A0AAV7MDI1_PLEWA</name>
<evidence type="ECO:0000256" key="1">
    <source>
        <dbReference type="SAM" id="MobiDB-lite"/>
    </source>
</evidence>